<keyword evidence="4" id="KW-1185">Reference proteome</keyword>
<name>A0A8H6NP65_9PEZI</name>
<dbReference type="OrthoDB" id="333176at2759"/>
<comment type="caution">
    <text evidence="3">The sequence shown here is derived from an EMBL/GenBank/DDBJ whole genome shotgun (WGS) entry which is preliminary data.</text>
</comment>
<feature type="region of interest" description="Disordered" evidence="1">
    <location>
        <begin position="186"/>
        <end position="215"/>
    </location>
</feature>
<feature type="compositionally biased region" description="Basic and acidic residues" evidence="1">
    <location>
        <begin position="12"/>
        <end position="32"/>
    </location>
</feature>
<accession>A0A8H6NP65</accession>
<evidence type="ECO:0000256" key="1">
    <source>
        <dbReference type="SAM" id="MobiDB-lite"/>
    </source>
</evidence>
<dbReference type="Pfam" id="PF09747">
    <property type="entry name" value="CCD97-like_C"/>
    <property type="match status" value="2"/>
</dbReference>
<dbReference type="PANTHER" id="PTHR31840">
    <property type="entry name" value="COILED-COIL DOMAIN-CONTAINING PROTEIN 97"/>
    <property type="match status" value="1"/>
</dbReference>
<protein>
    <recommendedName>
        <fullName evidence="2">CCD97-like C-terminal domain-containing protein</fullName>
    </recommendedName>
</protein>
<evidence type="ECO:0000313" key="3">
    <source>
        <dbReference type="EMBL" id="KAF6839992.1"/>
    </source>
</evidence>
<organism evidence="3 4">
    <name type="scientific">Colletotrichum musicola</name>
    <dbReference type="NCBI Taxonomy" id="2175873"/>
    <lineage>
        <taxon>Eukaryota</taxon>
        <taxon>Fungi</taxon>
        <taxon>Dikarya</taxon>
        <taxon>Ascomycota</taxon>
        <taxon>Pezizomycotina</taxon>
        <taxon>Sordariomycetes</taxon>
        <taxon>Hypocreomycetidae</taxon>
        <taxon>Glomerellales</taxon>
        <taxon>Glomerellaceae</taxon>
        <taxon>Colletotrichum</taxon>
        <taxon>Colletotrichum orchidearum species complex</taxon>
    </lineage>
</organism>
<feature type="compositionally biased region" description="Basic and acidic residues" evidence="1">
    <location>
        <begin position="195"/>
        <end position="206"/>
    </location>
</feature>
<reference evidence="3" key="1">
    <citation type="journal article" date="2020" name="Phytopathology">
        <title>Genome Sequence Resources of Colletotrichum truncatum, C. plurivorum, C. musicola, and C. sojae: Four Species Pathogenic to Soybean (Glycine max).</title>
        <authorList>
            <person name="Rogerio F."/>
            <person name="Boufleur T.R."/>
            <person name="Ciampi-Guillardi M."/>
            <person name="Sukno S.A."/>
            <person name="Thon M.R."/>
            <person name="Massola Junior N.S."/>
            <person name="Baroncelli R."/>
        </authorList>
    </citation>
    <scope>NUCLEOTIDE SEQUENCE</scope>
    <source>
        <strain evidence="3">LFN0074</strain>
    </source>
</reference>
<feature type="domain" description="CCD97-like C-terminal" evidence="2">
    <location>
        <begin position="34"/>
        <end position="98"/>
    </location>
</feature>
<proteinExistence type="predicted"/>
<gene>
    <name evidence="3" type="ORF">CMUS01_04086</name>
</gene>
<feature type="domain" description="CCD97-like C-terminal" evidence="2">
    <location>
        <begin position="124"/>
        <end position="185"/>
    </location>
</feature>
<dbReference type="EMBL" id="WIGM01000106">
    <property type="protein sequence ID" value="KAF6839992.1"/>
    <property type="molecule type" value="Genomic_DNA"/>
</dbReference>
<dbReference type="AlphaFoldDB" id="A0A8H6NP65"/>
<feature type="region of interest" description="Disordered" evidence="1">
    <location>
        <begin position="1"/>
        <end position="32"/>
    </location>
</feature>
<evidence type="ECO:0000259" key="2">
    <source>
        <dbReference type="Pfam" id="PF09747"/>
    </source>
</evidence>
<evidence type="ECO:0000313" key="4">
    <source>
        <dbReference type="Proteomes" id="UP000639643"/>
    </source>
</evidence>
<dbReference type="InterPro" id="IPR040233">
    <property type="entry name" value="CCD97-like_C"/>
</dbReference>
<dbReference type="PANTHER" id="PTHR31840:SF1">
    <property type="entry name" value="COILED-COIL DOMAIN-CONTAINING PROTEIN 97"/>
    <property type="match status" value="1"/>
</dbReference>
<dbReference type="Proteomes" id="UP000639643">
    <property type="component" value="Unassembled WGS sequence"/>
</dbReference>
<dbReference type="InterPro" id="IPR018613">
    <property type="entry name" value="Ccdc97-like"/>
</dbReference>
<sequence length="215" mass="24642">MPSLNDTQQRPPYDKPAPRPPKSNEKTRDIRLHNRRREFLLRNPDYLKSSEHELADPLLYDNLVRRFQTPAERELDGLTKGYSRVLEGSLLRGEARLADLAQSATNGDRAAATSYTAKDFAAFTTEAGLPKAETKEEGIERWHGFVAERFVHGYDEDFDYEPVDNNEEYDVMERRDAEDAWFDAEDPSWASDADNDFHAIDSDKPKQGQTGVQDF</sequence>